<name>A0A286Y438_CAVPO</name>
<dbReference type="PANTHER" id="PTHR23111:SF64">
    <property type="entry name" value="TESTIS-EXPRESSED PROTEIN 13A"/>
    <property type="match status" value="1"/>
</dbReference>
<dbReference type="OMA" id="VLMFINE"/>
<protein>
    <recommendedName>
        <fullName evidence="3">Testis-expressed protein 13 A-D N-terminal domain-containing protein</fullName>
    </recommendedName>
</protein>
<dbReference type="Proteomes" id="UP000005447">
    <property type="component" value="Unassembled WGS sequence"/>
</dbReference>
<dbReference type="VEuPathDB" id="HostDB:ENSCPOG00000039495"/>
<evidence type="ECO:0000313" key="4">
    <source>
        <dbReference type="Ensembl" id="ENSCPOP00000032275.1"/>
    </source>
</evidence>
<evidence type="ECO:0000259" key="3">
    <source>
        <dbReference type="Pfam" id="PF15186"/>
    </source>
</evidence>
<dbReference type="STRING" id="10141.ENSCPOP00000032275"/>
<evidence type="ECO:0000313" key="5">
    <source>
        <dbReference type="Proteomes" id="UP000005447"/>
    </source>
</evidence>
<dbReference type="Bgee" id="ENSCPOG00000039495">
    <property type="expression patterns" value="Expressed in testis"/>
</dbReference>
<keyword evidence="2" id="KW-0175">Coiled coil</keyword>
<comment type="similarity">
    <text evidence="1">Belongs to the TEX13 family.</text>
</comment>
<dbReference type="EMBL" id="AAKN02040067">
    <property type="status" value="NOT_ANNOTATED_CDS"/>
    <property type="molecule type" value="Genomic_DNA"/>
</dbReference>
<evidence type="ECO:0000256" key="2">
    <source>
        <dbReference type="SAM" id="Coils"/>
    </source>
</evidence>
<evidence type="ECO:0000256" key="1">
    <source>
        <dbReference type="ARBA" id="ARBA00008287"/>
    </source>
</evidence>
<dbReference type="InterPro" id="IPR028193">
    <property type="entry name" value="TEX13A-D_N"/>
</dbReference>
<dbReference type="AlphaFoldDB" id="A0A286Y438"/>
<proteinExistence type="inferred from homology"/>
<dbReference type="GeneTree" id="ENSGT00940000161342"/>
<dbReference type="InParanoid" id="A0A286Y438"/>
<reference evidence="4" key="2">
    <citation type="submission" date="2025-08" db="UniProtKB">
        <authorList>
            <consortium name="Ensembl"/>
        </authorList>
    </citation>
    <scope>IDENTIFICATION</scope>
    <source>
        <strain evidence="4">2N</strain>
    </source>
</reference>
<sequence length="182" mass="21180">MALKPEDPYTGFRHSSVVDFINEKMARHVKGPEFYLENLSLSWEEIEDKIKAILEDSEVPSDAQEACTWSSLALAVRLAHLQGHLQGRKVQWLHDFIKLHKSATHALELDLKQLTEEQEVERKEAAFQLQLAHAKLAQAQKERELLRWKLVQVRFATLKRVVYRGFQHQLQAIQSHKENLPK</sequence>
<dbReference type="GO" id="GO:0003729">
    <property type="term" value="F:mRNA binding"/>
    <property type="evidence" value="ECO:0007669"/>
    <property type="project" value="TreeGrafter"/>
</dbReference>
<reference evidence="4" key="3">
    <citation type="submission" date="2025-09" db="UniProtKB">
        <authorList>
            <consortium name="Ensembl"/>
        </authorList>
    </citation>
    <scope>IDENTIFICATION</scope>
    <source>
        <strain evidence="4">2N</strain>
    </source>
</reference>
<dbReference type="PANTHER" id="PTHR23111">
    <property type="entry name" value="ZINC FINGER PROTEIN"/>
    <property type="match status" value="1"/>
</dbReference>
<feature type="domain" description="Testis-expressed protein 13 A-D N-terminal" evidence="3">
    <location>
        <begin position="5"/>
        <end position="153"/>
    </location>
</feature>
<keyword evidence="5" id="KW-1185">Reference proteome</keyword>
<dbReference type="Ensembl" id="ENSCPOT00000038304.1">
    <property type="protein sequence ID" value="ENSCPOP00000032275.1"/>
    <property type="gene ID" value="ENSCPOG00000039495.1"/>
</dbReference>
<feature type="coiled-coil region" evidence="2">
    <location>
        <begin position="104"/>
        <end position="149"/>
    </location>
</feature>
<accession>A0A286Y438</accession>
<reference evidence="5" key="1">
    <citation type="journal article" date="2011" name="Nature">
        <title>A high-resolution map of human evolutionary constraint using 29 mammals.</title>
        <authorList>
            <person name="Lindblad-Toh K."/>
            <person name="Garber M."/>
            <person name="Zuk O."/>
            <person name="Lin M.F."/>
            <person name="Parker B.J."/>
            <person name="Washietl S."/>
            <person name="Kheradpour P."/>
            <person name="Ernst J."/>
            <person name="Jordan G."/>
            <person name="Mauceli E."/>
            <person name="Ward L.D."/>
            <person name="Lowe C.B."/>
            <person name="Holloway A.K."/>
            <person name="Clamp M."/>
            <person name="Gnerre S."/>
            <person name="Alfoldi J."/>
            <person name="Beal K."/>
            <person name="Chang J."/>
            <person name="Clawson H."/>
            <person name="Cuff J."/>
            <person name="Di Palma F."/>
            <person name="Fitzgerald S."/>
            <person name="Flicek P."/>
            <person name="Guttman M."/>
            <person name="Hubisz M.J."/>
            <person name="Jaffe D.B."/>
            <person name="Jungreis I."/>
            <person name="Kent W.J."/>
            <person name="Kostka D."/>
            <person name="Lara M."/>
            <person name="Martins A.L."/>
            <person name="Massingham T."/>
            <person name="Moltke I."/>
            <person name="Raney B.J."/>
            <person name="Rasmussen M.D."/>
            <person name="Robinson J."/>
            <person name="Stark A."/>
            <person name="Vilella A.J."/>
            <person name="Wen J."/>
            <person name="Xie X."/>
            <person name="Zody M.C."/>
            <person name="Baldwin J."/>
            <person name="Bloom T."/>
            <person name="Chin C.W."/>
            <person name="Heiman D."/>
            <person name="Nicol R."/>
            <person name="Nusbaum C."/>
            <person name="Young S."/>
            <person name="Wilkinson J."/>
            <person name="Worley K.C."/>
            <person name="Kovar C.L."/>
            <person name="Muzny D.M."/>
            <person name="Gibbs R.A."/>
            <person name="Cree A."/>
            <person name="Dihn H.H."/>
            <person name="Fowler G."/>
            <person name="Jhangiani S."/>
            <person name="Joshi V."/>
            <person name="Lee S."/>
            <person name="Lewis L.R."/>
            <person name="Nazareth L.V."/>
            <person name="Okwuonu G."/>
            <person name="Santibanez J."/>
            <person name="Warren W.C."/>
            <person name="Mardis E.R."/>
            <person name="Weinstock G.M."/>
            <person name="Wilson R.K."/>
            <person name="Delehaunty K."/>
            <person name="Dooling D."/>
            <person name="Fronik C."/>
            <person name="Fulton L."/>
            <person name="Fulton B."/>
            <person name="Graves T."/>
            <person name="Minx P."/>
            <person name="Sodergren E."/>
            <person name="Birney E."/>
            <person name="Margulies E.H."/>
            <person name="Herrero J."/>
            <person name="Green E.D."/>
            <person name="Haussler D."/>
            <person name="Siepel A."/>
            <person name="Goldman N."/>
            <person name="Pollard K.S."/>
            <person name="Pedersen J.S."/>
            <person name="Lander E.S."/>
            <person name="Kellis M."/>
        </authorList>
    </citation>
    <scope>NUCLEOTIDE SEQUENCE [LARGE SCALE GENOMIC DNA]</scope>
    <source>
        <strain evidence="5">2N</strain>
    </source>
</reference>
<dbReference type="Pfam" id="PF15186">
    <property type="entry name" value="TEX13"/>
    <property type="match status" value="1"/>
</dbReference>
<organism evidence="4 5">
    <name type="scientific">Cavia porcellus</name>
    <name type="common">Guinea pig</name>
    <dbReference type="NCBI Taxonomy" id="10141"/>
    <lineage>
        <taxon>Eukaryota</taxon>
        <taxon>Metazoa</taxon>
        <taxon>Chordata</taxon>
        <taxon>Craniata</taxon>
        <taxon>Vertebrata</taxon>
        <taxon>Euteleostomi</taxon>
        <taxon>Mammalia</taxon>
        <taxon>Eutheria</taxon>
        <taxon>Euarchontoglires</taxon>
        <taxon>Glires</taxon>
        <taxon>Rodentia</taxon>
        <taxon>Hystricomorpha</taxon>
        <taxon>Caviidae</taxon>
        <taxon>Cavia</taxon>
    </lineage>
</organism>